<evidence type="ECO:0000256" key="8">
    <source>
        <dbReference type="SAM" id="Phobius"/>
    </source>
</evidence>
<dbReference type="PANTHER" id="PTHR30558">
    <property type="entry name" value="EXBD MEMBRANE COMPONENT OF PMF-DRIVEN MACROMOLECULE IMPORT SYSTEM"/>
    <property type="match status" value="1"/>
</dbReference>
<dbReference type="AlphaFoldDB" id="A0AAN0XXP1"/>
<dbReference type="InterPro" id="IPR003400">
    <property type="entry name" value="ExbD"/>
</dbReference>
<evidence type="ECO:0000256" key="7">
    <source>
        <dbReference type="RuleBase" id="RU003879"/>
    </source>
</evidence>
<dbReference type="EMBL" id="CP016178">
    <property type="protein sequence ID" value="ANO34411.1"/>
    <property type="molecule type" value="Genomic_DNA"/>
</dbReference>
<evidence type="ECO:0000256" key="3">
    <source>
        <dbReference type="ARBA" id="ARBA00022475"/>
    </source>
</evidence>
<evidence type="ECO:0000313" key="10">
    <source>
        <dbReference type="Proteomes" id="UP000092018"/>
    </source>
</evidence>
<evidence type="ECO:0000256" key="1">
    <source>
        <dbReference type="ARBA" id="ARBA00004162"/>
    </source>
</evidence>
<evidence type="ECO:0000256" key="2">
    <source>
        <dbReference type="ARBA" id="ARBA00005811"/>
    </source>
</evidence>
<dbReference type="KEGG" id="vbr:A6E01_14490"/>
<evidence type="ECO:0000256" key="5">
    <source>
        <dbReference type="ARBA" id="ARBA00022989"/>
    </source>
</evidence>
<dbReference type="Pfam" id="PF02472">
    <property type="entry name" value="ExbD"/>
    <property type="match status" value="1"/>
</dbReference>
<protein>
    <submittedName>
        <fullName evidence="9">Biopolymer transporter ExbD</fullName>
    </submittedName>
</protein>
<keyword evidence="7" id="KW-0813">Transport</keyword>
<dbReference type="GO" id="GO:0015031">
    <property type="term" value="P:protein transport"/>
    <property type="evidence" value="ECO:0007669"/>
    <property type="project" value="UniProtKB-KW"/>
</dbReference>
<keyword evidence="3" id="KW-1003">Cell membrane</keyword>
<keyword evidence="4 7" id="KW-0812">Transmembrane</keyword>
<evidence type="ECO:0000256" key="4">
    <source>
        <dbReference type="ARBA" id="ARBA00022692"/>
    </source>
</evidence>
<evidence type="ECO:0000313" key="9">
    <source>
        <dbReference type="EMBL" id="ANO34411.1"/>
    </source>
</evidence>
<dbReference type="RefSeq" id="WP_017029902.1">
    <property type="nucleotide sequence ID" value="NZ_CP016178.1"/>
</dbReference>
<comment type="similarity">
    <text evidence="2 7">Belongs to the ExbD/TolR family.</text>
</comment>
<name>A0AAN0XXP1_9VIBR</name>
<keyword evidence="5 8" id="KW-1133">Transmembrane helix</keyword>
<dbReference type="GO" id="GO:0022857">
    <property type="term" value="F:transmembrane transporter activity"/>
    <property type="evidence" value="ECO:0007669"/>
    <property type="project" value="InterPro"/>
</dbReference>
<dbReference type="GO" id="GO:0005886">
    <property type="term" value="C:plasma membrane"/>
    <property type="evidence" value="ECO:0007669"/>
    <property type="project" value="UniProtKB-SubCell"/>
</dbReference>
<dbReference type="PANTHER" id="PTHR30558:SF15">
    <property type="entry name" value="BIOPOLYMER TRANSPORT PROTEIN EXBD1"/>
    <property type="match status" value="1"/>
</dbReference>
<proteinExistence type="inferred from homology"/>
<sequence length="139" mass="15557">MIKSQSSLFDEEFTPDLTPLLDIIFIVMVFLLLTANITIKTMDVAIPQTDDAQVLNDQDKEVIAINILASEPKWAIDGVSFSDWEAFTSELLLQVQSSPKRDLIISPDKSADVESMLKVLAWLQNNNIDATNIVMEESK</sequence>
<reference evidence="9 10" key="1">
    <citation type="submission" date="2016-06" db="EMBL/GenBank/DDBJ databases">
        <title>Adaptive Radiation by Waves of Gene Transfer Leads to Fine-Scale Resource Partitioning in Marine Microbes.</title>
        <authorList>
            <person name="Hehemann J.-H."/>
            <person name="Arevalo P."/>
            <person name="Datta M.S."/>
            <person name="Yu X."/>
            <person name="Corzett C."/>
            <person name="Henschel A."/>
            <person name="Preheim S.P."/>
            <person name="Timberlake S."/>
            <person name="Alm E.J."/>
            <person name="Polz M.F."/>
        </authorList>
    </citation>
    <scope>NUCLEOTIDE SEQUENCE [LARGE SCALE GENOMIC DNA]</scope>
    <source>
        <strain evidence="9 10">FF50</strain>
    </source>
</reference>
<feature type="transmembrane region" description="Helical" evidence="8">
    <location>
        <begin position="20"/>
        <end position="39"/>
    </location>
</feature>
<keyword evidence="6 8" id="KW-0472">Membrane</keyword>
<dbReference type="Proteomes" id="UP000092018">
    <property type="component" value="Chromosome 2"/>
</dbReference>
<organism evidence="9 10">
    <name type="scientific">Vibrio breoganii</name>
    <dbReference type="NCBI Taxonomy" id="553239"/>
    <lineage>
        <taxon>Bacteria</taxon>
        <taxon>Pseudomonadati</taxon>
        <taxon>Pseudomonadota</taxon>
        <taxon>Gammaproteobacteria</taxon>
        <taxon>Vibrionales</taxon>
        <taxon>Vibrionaceae</taxon>
        <taxon>Vibrio</taxon>
    </lineage>
</organism>
<comment type="subcellular location">
    <subcellularLocation>
        <location evidence="1">Cell membrane</location>
        <topology evidence="1">Single-pass membrane protein</topology>
    </subcellularLocation>
    <subcellularLocation>
        <location evidence="7">Cell membrane</location>
        <topology evidence="7">Single-pass type II membrane protein</topology>
    </subcellularLocation>
</comment>
<accession>A0AAN0XXP1</accession>
<gene>
    <name evidence="9" type="ORF">A6E01_14490</name>
</gene>
<keyword evidence="7" id="KW-0653">Protein transport</keyword>
<evidence type="ECO:0000256" key="6">
    <source>
        <dbReference type="ARBA" id="ARBA00023136"/>
    </source>
</evidence>